<dbReference type="Gene3D" id="2.10.25.10">
    <property type="entry name" value="Laminin"/>
    <property type="match status" value="1"/>
</dbReference>
<dbReference type="AlphaFoldDB" id="A0A6P7FGH5"/>
<dbReference type="FunCoup" id="A0A6P7FGH5">
    <property type="interactions" value="66"/>
</dbReference>
<keyword evidence="1" id="KW-0732">Signal</keyword>
<feature type="signal peptide" evidence="1">
    <location>
        <begin position="1"/>
        <end position="19"/>
    </location>
</feature>
<dbReference type="PROSITE" id="PS51257">
    <property type="entry name" value="PROKAR_LIPOPROTEIN"/>
    <property type="match status" value="1"/>
</dbReference>
<evidence type="ECO:0000313" key="4">
    <source>
        <dbReference type="RefSeq" id="XP_028132335.1"/>
    </source>
</evidence>
<evidence type="ECO:0000256" key="1">
    <source>
        <dbReference type="SAM" id="SignalP"/>
    </source>
</evidence>
<reference evidence="4" key="1">
    <citation type="submission" date="2025-04" db="UniProtKB">
        <authorList>
            <consortium name="RefSeq"/>
        </authorList>
    </citation>
    <scope>IDENTIFICATION</scope>
    <source>
        <tissue evidence="4">Whole insect</tissue>
    </source>
</reference>
<dbReference type="OrthoDB" id="6236007at2759"/>
<evidence type="ECO:0000313" key="3">
    <source>
        <dbReference type="Proteomes" id="UP001652700"/>
    </source>
</evidence>
<sequence length="94" mass="10197">MKNFVVLIVLSCLLVIVVSTSFQGNCGANSSLGCKRCCPDKSCSNRRAVCRDNVCSEVRPGVCQFQCRCNPGYLRNIKGECVLPDQCPPIPVGK</sequence>
<dbReference type="KEGG" id="dvv:114327827"/>
<dbReference type="RefSeq" id="XP_028132335.1">
    <property type="nucleotide sequence ID" value="XM_028276534.1"/>
</dbReference>
<protein>
    <submittedName>
        <fullName evidence="4">Chymotrypsin inhibitor-like</fullName>
    </submittedName>
</protein>
<feature type="chain" id="PRO_5028440483" evidence="1">
    <location>
        <begin position="20"/>
        <end position="94"/>
    </location>
</feature>
<evidence type="ECO:0000313" key="2">
    <source>
        <dbReference type="EnsemblMetazoa" id="XP_028132335.1"/>
    </source>
</evidence>
<dbReference type="Proteomes" id="UP001652700">
    <property type="component" value="Unplaced"/>
</dbReference>
<organism evidence="4">
    <name type="scientific">Diabrotica virgifera virgifera</name>
    <name type="common">western corn rootworm</name>
    <dbReference type="NCBI Taxonomy" id="50390"/>
    <lineage>
        <taxon>Eukaryota</taxon>
        <taxon>Metazoa</taxon>
        <taxon>Ecdysozoa</taxon>
        <taxon>Arthropoda</taxon>
        <taxon>Hexapoda</taxon>
        <taxon>Insecta</taxon>
        <taxon>Pterygota</taxon>
        <taxon>Neoptera</taxon>
        <taxon>Endopterygota</taxon>
        <taxon>Coleoptera</taxon>
        <taxon>Polyphaga</taxon>
        <taxon>Cucujiformia</taxon>
        <taxon>Chrysomeloidea</taxon>
        <taxon>Chrysomelidae</taxon>
        <taxon>Galerucinae</taxon>
        <taxon>Diabroticina</taxon>
        <taxon>Diabroticites</taxon>
        <taxon>Diabrotica</taxon>
    </lineage>
</organism>
<keyword evidence="3" id="KW-1185">Reference proteome</keyword>
<dbReference type="GeneID" id="114327827"/>
<dbReference type="InParanoid" id="A0A6P7FGH5"/>
<dbReference type="EnsemblMetazoa" id="XM_028276534.2">
    <property type="protein sequence ID" value="XP_028132335.1"/>
    <property type="gene ID" value="LOC114327827"/>
</dbReference>
<accession>A0A6P7FGH5</accession>
<proteinExistence type="predicted"/>
<gene>
    <name evidence="4" type="primary">LOC114327827</name>
</gene>
<reference evidence="2" key="2">
    <citation type="submission" date="2025-05" db="UniProtKB">
        <authorList>
            <consortium name="EnsemblMetazoa"/>
        </authorList>
    </citation>
    <scope>IDENTIFICATION</scope>
</reference>
<name>A0A6P7FGH5_DIAVI</name>